<dbReference type="PANTHER" id="PTHR10815">
    <property type="entry name" value="METHYLATED-DNA--PROTEIN-CYSTEINE METHYLTRANSFERASE"/>
    <property type="match status" value="1"/>
</dbReference>
<comment type="caution">
    <text evidence="10">The sequence shown here is derived from an EMBL/GenBank/DDBJ whole genome shotgun (WGS) entry which is preliminary data.</text>
</comment>
<dbReference type="Pfam" id="PF01035">
    <property type="entry name" value="DNA_binding_1"/>
    <property type="match status" value="1"/>
</dbReference>
<dbReference type="InterPro" id="IPR036631">
    <property type="entry name" value="MGMT_N_sf"/>
</dbReference>
<dbReference type="InterPro" id="IPR036217">
    <property type="entry name" value="MethylDNA_cys_MeTrfase_DNAb"/>
</dbReference>
<evidence type="ECO:0000313" key="10">
    <source>
        <dbReference type="EMBL" id="MEK8052161.1"/>
    </source>
</evidence>
<keyword evidence="3 8" id="KW-0489">Methyltransferase</keyword>
<comment type="catalytic activity">
    <reaction evidence="1 8">
        <text>a 4-O-methyl-thymidine in DNA + L-cysteinyl-[protein] = a thymidine in DNA + S-methyl-L-cysteinyl-[protein]</text>
        <dbReference type="Rhea" id="RHEA:53428"/>
        <dbReference type="Rhea" id="RHEA-COMP:10131"/>
        <dbReference type="Rhea" id="RHEA-COMP:10132"/>
        <dbReference type="Rhea" id="RHEA-COMP:13555"/>
        <dbReference type="Rhea" id="RHEA-COMP:13556"/>
        <dbReference type="ChEBI" id="CHEBI:29950"/>
        <dbReference type="ChEBI" id="CHEBI:82612"/>
        <dbReference type="ChEBI" id="CHEBI:137386"/>
        <dbReference type="ChEBI" id="CHEBI:137387"/>
        <dbReference type="EC" id="2.1.1.63"/>
    </reaction>
</comment>
<organism evidence="10 11">
    <name type="scientific">Pseudaquabacterium inlustre</name>
    <dbReference type="NCBI Taxonomy" id="2984192"/>
    <lineage>
        <taxon>Bacteria</taxon>
        <taxon>Pseudomonadati</taxon>
        <taxon>Pseudomonadota</taxon>
        <taxon>Betaproteobacteria</taxon>
        <taxon>Burkholderiales</taxon>
        <taxon>Sphaerotilaceae</taxon>
        <taxon>Pseudaquabacterium</taxon>
    </lineage>
</organism>
<reference evidence="10 11" key="1">
    <citation type="submission" date="2024-04" db="EMBL/GenBank/DDBJ databases">
        <title>Novel species of the genus Ideonella isolated from streams.</title>
        <authorList>
            <person name="Lu H."/>
        </authorList>
    </citation>
    <scope>NUCLEOTIDE SEQUENCE [LARGE SCALE GENOMIC DNA]</scope>
    <source>
        <strain evidence="10 11">DXS22W</strain>
    </source>
</reference>
<dbReference type="EMBL" id="JBBUTH010000009">
    <property type="protein sequence ID" value="MEK8052161.1"/>
    <property type="molecule type" value="Genomic_DNA"/>
</dbReference>
<dbReference type="InterPro" id="IPR014048">
    <property type="entry name" value="MethylDNA_cys_MeTrfase_DNA-bd"/>
</dbReference>
<feature type="domain" description="Methylated-DNA-[protein]-cysteine S-methyltransferase DNA binding" evidence="9">
    <location>
        <begin position="90"/>
        <end position="169"/>
    </location>
</feature>
<keyword evidence="5 8" id="KW-0227">DNA damage</keyword>
<dbReference type="GO" id="GO:0003908">
    <property type="term" value="F:methylated-DNA-[protein]-cysteine S-methyltransferase activity"/>
    <property type="evidence" value="ECO:0007669"/>
    <property type="project" value="UniProtKB-EC"/>
</dbReference>
<protein>
    <recommendedName>
        <fullName evidence="8">Methylated-DNA--protein-cysteine methyltransferase</fullName>
        <ecNumber evidence="8">2.1.1.63</ecNumber>
    </recommendedName>
    <alternativeName>
        <fullName evidence="8">6-O-methylguanine-DNA methyltransferase</fullName>
        <shortName evidence="8">MGMT</shortName>
    </alternativeName>
    <alternativeName>
        <fullName evidence="8">O-6-methylguanine-DNA-alkyltransferase</fullName>
    </alternativeName>
</protein>
<dbReference type="SUPFAM" id="SSF53155">
    <property type="entry name" value="Methylated DNA-protein cysteine methyltransferase domain"/>
    <property type="match status" value="1"/>
</dbReference>
<dbReference type="CDD" id="cd06445">
    <property type="entry name" value="ATase"/>
    <property type="match status" value="1"/>
</dbReference>
<dbReference type="HAMAP" id="MF_00772">
    <property type="entry name" value="OGT"/>
    <property type="match status" value="1"/>
</dbReference>
<accession>A0ABU9CK64</accession>
<gene>
    <name evidence="10" type="ORF">AACH10_18055</name>
</gene>
<dbReference type="InterPro" id="IPR023546">
    <property type="entry name" value="MGMT"/>
</dbReference>
<evidence type="ECO:0000256" key="1">
    <source>
        <dbReference type="ARBA" id="ARBA00001286"/>
    </source>
</evidence>
<dbReference type="EC" id="2.1.1.63" evidence="8"/>
<evidence type="ECO:0000256" key="8">
    <source>
        <dbReference type="HAMAP-Rule" id="MF_00772"/>
    </source>
</evidence>
<evidence type="ECO:0000256" key="7">
    <source>
        <dbReference type="ARBA" id="ARBA00049348"/>
    </source>
</evidence>
<evidence type="ECO:0000259" key="9">
    <source>
        <dbReference type="Pfam" id="PF01035"/>
    </source>
</evidence>
<comment type="catalytic activity">
    <reaction evidence="7 8">
        <text>a 6-O-methyl-2'-deoxyguanosine in DNA + L-cysteinyl-[protein] = S-methyl-L-cysteinyl-[protein] + a 2'-deoxyguanosine in DNA</text>
        <dbReference type="Rhea" id="RHEA:24000"/>
        <dbReference type="Rhea" id="RHEA-COMP:10131"/>
        <dbReference type="Rhea" id="RHEA-COMP:10132"/>
        <dbReference type="Rhea" id="RHEA-COMP:11367"/>
        <dbReference type="Rhea" id="RHEA-COMP:11368"/>
        <dbReference type="ChEBI" id="CHEBI:29950"/>
        <dbReference type="ChEBI" id="CHEBI:82612"/>
        <dbReference type="ChEBI" id="CHEBI:85445"/>
        <dbReference type="ChEBI" id="CHEBI:85448"/>
        <dbReference type="EC" id="2.1.1.63"/>
    </reaction>
</comment>
<sequence length="177" mass="18336">MTPHPKIEAQTHIPTPLGPLLAAATPQGLAGLWFDGQQHHPGAIDAPGRPDHPHLAAAARVLAGYFHGDAMTLDARTWQQSLPLDLHGTPFQRAVWQALLAIPAGRTSTYGAIAAQAGNAAAVRAAGAAIGRNPVSILVPCHRVLGRDGSLTGYAGGLPRKQALLQLESAQQAMIGA</sequence>
<dbReference type="GO" id="GO:0032259">
    <property type="term" value="P:methylation"/>
    <property type="evidence" value="ECO:0007669"/>
    <property type="project" value="UniProtKB-KW"/>
</dbReference>
<dbReference type="Gene3D" id="1.10.10.10">
    <property type="entry name" value="Winged helix-like DNA-binding domain superfamily/Winged helix DNA-binding domain"/>
    <property type="match status" value="1"/>
</dbReference>
<evidence type="ECO:0000313" key="11">
    <source>
        <dbReference type="Proteomes" id="UP001365405"/>
    </source>
</evidence>
<evidence type="ECO:0000256" key="6">
    <source>
        <dbReference type="ARBA" id="ARBA00023204"/>
    </source>
</evidence>
<comment type="function">
    <text evidence="8">Involved in the cellular defense against the biological effects of O6-methylguanine (O6-MeG) and O4-methylthymine (O4-MeT) in DNA. Repairs the methylated nucleobase in DNA by stoichiometrically transferring the methyl group to a cysteine residue in the enzyme. This is a suicide reaction: the enzyme is irreversibly inactivated.</text>
</comment>
<comment type="subcellular location">
    <subcellularLocation>
        <location evidence="8">Cytoplasm</location>
    </subcellularLocation>
</comment>
<keyword evidence="2 8" id="KW-0963">Cytoplasm</keyword>
<comment type="miscellaneous">
    <text evidence="8">This enzyme catalyzes only one turnover and therefore is not strictly catalytic. According to one definition, an enzyme is a biocatalyst that acts repeatedly and over many reaction cycles.</text>
</comment>
<dbReference type="SUPFAM" id="SSF46767">
    <property type="entry name" value="Methylated DNA-protein cysteine methyltransferase, C-terminal domain"/>
    <property type="match status" value="1"/>
</dbReference>
<dbReference type="PANTHER" id="PTHR10815:SF5">
    <property type="entry name" value="METHYLATED-DNA--PROTEIN-CYSTEINE METHYLTRANSFERASE"/>
    <property type="match status" value="1"/>
</dbReference>
<keyword evidence="11" id="KW-1185">Reference proteome</keyword>
<evidence type="ECO:0000256" key="5">
    <source>
        <dbReference type="ARBA" id="ARBA00022763"/>
    </source>
</evidence>
<keyword evidence="4 8" id="KW-0808">Transferase</keyword>
<evidence type="ECO:0000256" key="2">
    <source>
        <dbReference type="ARBA" id="ARBA00022490"/>
    </source>
</evidence>
<evidence type="ECO:0000256" key="3">
    <source>
        <dbReference type="ARBA" id="ARBA00022603"/>
    </source>
</evidence>
<keyword evidence="6 8" id="KW-0234">DNA repair</keyword>
<evidence type="ECO:0000256" key="4">
    <source>
        <dbReference type="ARBA" id="ARBA00022679"/>
    </source>
</evidence>
<name>A0ABU9CK64_9BURK</name>
<dbReference type="Gene3D" id="3.30.160.70">
    <property type="entry name" value="Methylated DNA-protein cysteine methyltransferase domain"/>
    <property type="match status" value="1"/>
</dbReference>
<dbReference type="NCBIfam" id="TIGR00589">
    <property type="entry name" value="ogt"/>
    <property type="match status" value="1"/>
</dbReference>
<dbReference type="InterPro" id="IPR001497">
    <property type="entry name" value="MethylDNA_cys_MeTrfase_AS"/>
</dbReference>
<dbReference type="RefSeq" id="WP_341411879.1">
    <property type="nucleotide sequence ID" value="NZ_JBBUTH010000009.1"/>
</dbReference>
<dbReference type="Proteomes" id="UP001365405">
    <property type="component" value="Unassembled WGS sequence"/>
</dbReference>
<dbReference type="PROSITE" id="PS00374">
    <property type="entry name" value="MGMT"/>
    <property type="match status" value="1"/>
</dbReference>
<comment type="similarity">
    <text evidence="8">Belongs to the MGMT family.</text>
</comment>
<feature type="active site" description="Nucleophile; methyl group acceptor" evidence="8">
    <location>
        <position position="141"/>
    </location>
</feature>
<dbReference type="InterPro" id="IPR036388">
    <property type="entry name" value="WH-like_DNA-bd_sf"/>
</dbReference>
<proteinExistence type="inferred from homology"/>